<evidence type="ECO:0000313" key="4">
    <source>
        <dbReference type="Proteomes" id="UP000196435"/>
    </source>
</evidence>
<organism evidence="3 4">
    <name type="scientific">Xenorhabdus innexi</name>
    <dbReference type="NCBI Taxonomy" id="290109"/>
    <lineage>
        <taxon>Bacteria</taxon>
        <taxon>Pseudomonadati</taxon>
        <taxon>Pseudomonadota</taxon>
        <taxon>Gammaproteobacteria</taxon>
        <taxon>Enterobacterales</taxon>
        <taxon>Morganellaceae</taxon>
        <taxon>Xenorhabdus</taxon>
    </lineage>
</organism>
<dbReference type="EMBL" id="FTLG01000070">
    <property type="protein sequence ID" value="SIP72675.1"/>
    <property type="molecule type" value="Genomic_DNA"/>
</dbReference>
<sequence length="152" mass="17625">MQNFMQKYNITPEDCIVLSLHKSAWEKVLSGTKKYEFRRRFRRKRTFAFIYVTVPVKAIIGGMLLGEPISGTAKEISDIAEQAMPGNGQSVFDYFIEKDFGLAIPILDIIETEKISLDYLRDKYNFTAPQFYLSLQKKPIMLDELITKIQEK</sequence>
<reference evidence="2 5" key="3">
    <citation type="journal article" date="2017" name="Nat. Microbiol.">
        <title>Natural product diversity associated with the nematode symbionts Photorhabdus and Xenorhabdus.</title>
        <authorList>
            <person name="Tobias N.J."/>
            <person name="Wolff H."/>
            <person name="Djahanschiri B."/>
            <person name="Grundmann F."/>
            <person name="Kronenwerth M."/>
            <person name="Shi Y.M."/>
            <person name="Simonyi S."/>
            <person name="Grun P."/>
            <person name="Shapiro-Ilan D."/>
            <person name="Pidot S.J."/>
            <person name="Stinear T.P."/>
            <person name="Ebersberger I."/>
            <person name="Bode H.B."/>
        </authorList>
    </citation>
    <scope>NUCLEOTIDE SEQUENCE [LARGE SCALE GENOMIC DNA]</scope>
    <source>
        <strain evidence="2 5">DSM 16336</strain>
    </source>
</reference>
<dbReference type="EMBL" id="NIBU01000046">
    <property type="protein sequence ID" value="PHM31073.1"/>
    <property type="molecule type" value="Genomic_DNA"/>
</dbReference>
<feature type="transmembrane region" description="Helical" evidence="1">
    <location>
        <begin position="47"/>
        <end position="66"/>
    </location>
</feature>
<keyword evidence="5" id="KW-1185">Reference proteome</keyword>
<accession>A0A1N6MUY7</accession>
<dbReference type="Proteomes" id="UP000196435">
    <property type="component" value="Unassembled WGS sequence"/>
</dbReference>
<gene>
    <name evidence="2" type="ORF">Xinn_03077</name>
    <name evidence="3" type="ORF">XIS1_1610006</name>
</gene>
<dbReference type="RefSeq" id="WP_086955962.1">
    <property type="nucleotide sequence ID" value="NZ_CAWNQC010000244.1"/>
</dbReference>
<dbReference type="OrthoDB" id="2626965at2"/>
<evidence type="ECO:0000256" key="1">
    <source>
        <dbReference type="SAM" id="Phobius"/>
    </source>
</evidence>
<dbReference type="Proteomes" id="UP000224871">
    <property type="component" value="Unassembled WGS sequence"/>
</dbReference>
<reference evidence="4" key="1">
    <citation type="submission" date="2016-12" db="EMBL/GenBank/DDBJ databases">
        <authorList>
            <person name="Gaudriault S."/>
        </authorList>
    </citation>
    <scope>NUCLEOTIDE SEQUENCE [LARGE SCALE GENOMIC DNA]</scope>
    <source>
        <strain evidence="4">HGB1681 (deposited as PTA-6826 in the American Type Culture Collection)</strain>
    </source>
</reference>
<dbReference type="SUPFAM" id="SSF88697">
    <property type="entry name" value="PUA domain-like"/>
    <property type="match status" value="1"/>
</dbReference>
<keyword evidence="1" id="KW-1133">Transmembrane helix</keyword>
<keyword evidence="1" id="KW-0472">Membrane</keyword>
<keyword evidence="1" id="KW-0812">Transmembrane</keyword>
<dbReference type="InterPro" id="IPR015947">
    <property type="entry name" value="PUA-like_sf"/>
</dbReference>
<evidence type="ECO:0000313" key="2">
    <source>
        <dbReference type="EMBL" id="PHM31073.1"/>
    </source>
</evidence>
<evidence type="ECO:0000313" key="3">
    <source>
        <dbReference type="EMBL" id="SIP72675.1"/>
    </source>
</evidence>
<evidence type="ECO:0008006" key="6">
    <source>
        <dbReference type="Google" id="ProtNLM"/>
    </source>
</evidence>
<dbReference type="AlphaFoldDB" id="A0A1N6MUY7"/>
<reference evidence="3" key="2">
    <citation type="submission" date="2016-12" db="EMBL/GenBank/DDBJ databases">
        <authorList>
            <person name="Song W.-J."/>
            <person name="Kurnit D.M."/>
        </authorList>
    </citation>
    <scope>NUCLEOTIDE SEQUENCE [LARGE SCALE GENOMIC DNA]</scope>
    <source>
        <strain evidence="3">HGB1681</strain>
    </source>
</reference>
<evidence type="ECO:0000313" key="5">
    <source>
        <dbReference type="Proteomes" id="UP000224871"/>
    </source>
</evidence>
<proteinExistence type="predicted"/>
<protein>
    <recommendedName>
        <fullName evidence="6">ASCH domain-containing protein</fullName>
    </recommendedName>
</protein>
<name>A0A1N6MUY7_9GAMM</name>